<organism evidence="3 4">
    <name type="scientific">Lentzea flava</name>
    <dbReference type="NCBI Taxonomy" id="103732"/>
    <lineage>
        <taxon>Bacteria</taxon>
        <taxon>Bacillati</taxon>
        <taxon>Actinomycetota</taxon>
        <taxon>Actinomycetes</taxon>
        <taxon>Pseudonocardiales</taxon>
        <taxon>Pseudonocardiaceae</taxon>
        <taxon>Lentzea</taxon>
    </lineage>
</organism>
<dbReference type="InterPro" id="IPR000627">
    <property type="entry name" value="Intradiol_dOase_C"/>
</dbReference>
<evidence type="ECO:0000259" key="2">
    <source>
        <dbReference type="Pfam" id="PF00775"/>
    </source>
</evidence>
<dbReference type="Gene3D" id="2.60.130.10">
    <property type="entry name" value="Aromatic compound dioxygenase"/>
    <property type="match status" value="1"/>
</dbReference>
<gene>
    <name evidence="3" type="ORF">GCM10010178_72780</name>
</gene>
<evidence type="ECO:0000256" key="1">
    <source>
        <dbReference type="SAM" id="MobiDB-lite"/>
    </source>
</evidence>
<feature type="region of interest" description="Disordered" evidence="1">
    <location>
        <begin position="68"/>
        <end position="89"/>
    </location>
</feature>
<comment type="caution">
    <text evidence="3">The sequence shown here is derived from an EMBL/GenBank/DDBJ whole genome shotgun (WGS) entry which is preliminary data.</text>
</comment>
<evidence type="ECO:0000313" key="3">
    <source>
        <dbReference type="EMBL" id="GGU70405.1"/>
    </source>
</evidence>
<dbReference type="Pfam" id="PF00775">
    <property type="entry name" value="Dioxygenase_C"/>
    <property type="match status" value="1"/>
</dbReference>
<dbReference type="RefSeq" id="WP_189258296.1">
    <property type="nucleotide sequence ID" value="NZ_BMRE01000047.1"/>
</dbReference>
<dbReference type="PANTHER" id="PTHR34315:SF1">
    <property type="entry name" value="INTRADIOL RING-CLEAVAGE DIOXYGENASES DOMAIN-CONTAINING PROTEIN-RELATED"/>
    <property type="match status" value="1"/>
</dbReference>
<protein>
    <submittedName>
        <fullName evidence="3">3,4-dioxygenase subunit beta</fullName>
    </submittedName>
</protein>
<accession>A0ABQ2V7M4</accession>
<proteinExistence type="predicted"/>
<dbReference type="PANTHER" id="PTHR34315">
    <property type="match status" value="1"/>
</dbReference>
<keyword evidence="4" id="KW-1185">Reference proteome</keyword>
<dbReference type="SUPFAM" id="SSF49482">
    <property type="entry name" value="Aromatic compound dioxygenase"/>
    <property type="match status" value="1"/>
</dbReference>
<dbReference type="Proteomes" id="UP000649573">
    <property type="component" value="Unassembled WGS sequence"/>
</dbReference>
<evidence type="ECO:0000313" key="4">
    <source>
        <dbReference type="Proteomes" id="UP000649573"/>
    </source>
</evidence>
<name>A0ABQ2V7M4_9PSEU</name>
<feature type="domain" description="Intradiol ring-cleavage dioxygenases" evidence="2">
    <location>
        <begin position="107"/>
        <end position="179"/>
    </location>
</feature>
<sequence length="271" mass="28764">MTDNHDRGLQFDLATLIGRRRALSLLGGAGLTLVACAPSTTTSNSTAPITTSSYAAGTTAAGTPLEAIPEETAGPYPGDGSNGPNALTQSGIVRSDIRSSFGSSTRTAEGVPLTIELTVQKEDGKPYAGAAVYLWHCDINGDYSMYSDRVRNENFLRGVQEADSSGRLTFVSVFPGAYSGRWPHIHFEVYPSLAEATKAGNKITTSQLALPETTCKEVYGTTGYTQSVQNMARTSLKQDMVFRDGTDRQMATMSGNVQSGYTASLTFAVEG</sequence>
<dbReference type="EMBL" id="BMRE01000047">
    <property type="protein sequence ID" value="GGU70405.1"/>
    <property type="molecule type" value="Genomic_DNA"/>
</dbReference>
<dbReference type="InterPro" id="IPR015889">
    <property type="entry name" value="Intradiol_dOase_core"/>
</dbReference>
<reference evidence="4" key="1">
    <citation type="journal article" date="2019" name="Int. J. Syst. Evol. Microbiol.">
        <title>The Global Catalogue of Microorganisms (GCM) 10K type strain sequencing project: providing services to taxonomists for standard genome sequencing and annotation.</title>
        <authorList>
            <consortium name="The Broad Institute Genomics Platform"/>
            <consortium name="The Broad Institute Genome Sequencing Center for Infectious Disease"/>
            <person name="Wu L."/>
            <person name="Ma J."/>
        </authorList>
    </citation>
    <scope>NUCLEOTIDE SEQUENCE [LARGE SCALE GENOMIC DNA]</scope>
    <source>
        <strain evidence="4">JCM 3296</strain>
    </source>
</reference>